<keyword evidence="2" id="KW-1003">Cell membrane</keyword>
<dbReference type="OrthoDB" id="9792789at2"/>
<organism evidence="10 11">
    <name type="scientific">Phaeocystidibacter marisrubri</name>
    <dbReference type="NCBI Taxonomy" id="1577780"/>
    <lineage>
        <taxon>Bacteria</taxon>
        <taxon>Pseudomonadati</taxon>
        <taxon>Bacteroidota</taxon>
        <taxon>Flavobacteriia</taxon>
        <taxon>Flavobacteriales</taxon>
        <taxon>Phaeocystidibacteraceae</taxon>
        <taxon>Phaeocystidibacter</taxon>
    </lineage>
</organism>
<dbReference type="InterPro" id="IPR050297">
    <property type="entry name" value="LipidA_mod_glycosyltrf_83"/>
</dbReference>
<evidence type="ECO:0000259" key="9">
    <source>
        <dbReference type="Pfam" id="PF13231"/>
    </source>
</evidence>
<gene>
    <name evidence="10" type="ORF">F8C82_12045</name>
</gene>
<keyword evidence="5 8" id="KW-0812">Transmembrane</keyword>
<keyword evidence="7 8" id="KW-0472">Membrane</keyword>
<reference evidence="10 11" key="1">
    <citation type="submission" date="2019-10" db="EMBL/GenBank/DDBJ databases">
        <title>Genome sequence of Phaeocystidibacter marisrubri JCM30614 (type strain).</title>
        <authorList>
            <person name="Bowman J.P."/>
        </authorList>
    </citation>
    <scope>NUCLEOTIDE SEQUENCE [LARGE SCALE GENOMIC DNA]</scope>
    <source>
        <strain evidence="10 11">JCM 30614</strain>
    </source>
</reference>
<keyword evidence="11" id="KW-1185">Reference proteome</keyword>
<dbReference type="RefSeq" id="WP_151693833.1">
    <property type="nucleotide sequence ID" value="NZ_BMGX01000001.1"/>
</dbReference>
<proteinExistence type="predicted"/>
<feature type="transmembrane region" description="Helical" evidence="8">
    <location>
        <begin position="239"/>
        <end position="259"/>
    </location>
</feature>
<evidence type="ECO:0000256" key="7">
    <source>
        <dbReference type="ARBA" id="ARBA00023136"/>
    </source>
</evidence>
<dbReference type="PANTHER" id="PTHR33908:SF11">
    <property type="entry name" value="MEMBRANE PROTEIN"/>
    <property type="match status" value="1"/>
</dbReference>
<sequence>MNLPAHTWGILLASVVVFVMSFRIRNVKLQYALIFLAGAGIRLAFATTVELLNTWDEQYHAVVAKHMSEHPFHPTLYDQHVLSYDYTDWSSNGVWLHKPPFFLWLMAISIKLFGTSALAVRIPSIVISGIIPVALLSISRRLASPSAGWWAAAIWIFNPMSVLLATGRYPTDHNDLIFTGCITLSFWAWMKYEEVRNVKWAVFIGLLVSTAVLTKWLTGLWVFLPWILRMVRTRDVADLKLLVLSLTIAALPVLAWYSWTFYAFPLEAAYEMAYNSEHFWVAVEGHEGPWWYHFNEIFWHFGVLTGGLCILGLYPLYRKRWELIVSLLFVYVFFAFAATKMSGFTFMMAAPMALSGGYVIAWLQGKWKKWVVFSAALIALLLQLNAPHLSSVLNVDENPYRKGRLEMTQTLLNWTETDRRDDWVIFNVPNDQRALFLFYSDAIPYSEPLTEFKGMKRYNIGTWKDGNIVPLQSAQD</sequence>
<feature type="transmembrane region" description="Helical" evidence="8">
    <location>
        <begin position="125"/>
        <end position="143"/>
    </location>
</feature>
<dbReference type="PANTHER" id="PTHR33908">
    <property type="entry name" value="MANNOSYLTRANSFERASE YKCB-RELATED"/>
    <property type="match status" value="1"/>
</dbReference>
<evidence type="ECO:0000313" key="11">
    <source>
        <dbReference type="Proteomes" id="UP000484164"/>
    </source>
</evidence>
<feature type="transmembrane region" description="Helical" evidence="8">
    <location>
        <begin position="6"/>
        <end position="24"/>
    </location>
</feature>
<evidence type="ECO:0000256" key="1">
    <source>
        <dbReference type="ARBA" id="ARBA00004651"/>
    </source>
</evidence>
<dbReference type="AlphaFoldDB" id="A0A6L3ZFI5"/>
<keyword evidence="3" id="KW-0328">Glycosyltransferase</keyword>
<keyword evidence="4" id="KW-0808">Transferase</keyword>
<dbReference type="Proteomes" id="UP000484164">
    <property type="component" value="Unassembled WGS sequence"/>
</dbReference>
<evidence type="ECO:0000313" key="10">
    <source>
        <dbReference type="EMBL" id="KAB2816406.1"/>
    </source>
</evidence>
<evidence type="ECO:0000256" key="2">
    <source>
        <dbReference type="ARBA" id="ARBA00022475"/>
    </source>
</evidence>
<evidence type="ECO:0000256" key="5">
    <source>
        <dbReference type="ARBA" id="ARBA00022692"/>
    </source>
</evidence>
<protein>
    <recommendedName>
        <fullName evidence="9">Glycosyltransferase RgtA/B/C/D-like domain-containing protein</fullName>
    </recommendedName>
</protein>
<feature type="transmembrane region" description="Helical" evidence="8">
    <location>
        <begin position="297"/>
        <end position="314"/>
    </location>
</feature>
<evidence type="ECO:0000256" key="4">
    <source>
        <dbReference type="ARBA" id="ARBA00022679"/>
    </source>
</evidence>
<dbReference type="Pfam" id="PF13231">
    <property type="entry name" value="PMT_2"/>
    <property type="match status" value="1"/>
</dbReference>
<evidence type="ECO:0000256" key="3">
    <source>
        <dbReference type="ARBA" id="ARBA00022676"/>
    </source>
</evidence>
<feature type="transmembrane region" description="Helical" evidence="8">
    <location>
        <begin position="370"/>
        <end position="389"/>
    </location>
</feature>
<dbReference type="EMBL" id="WBVQ01000002">
    <property type="protein sequence ID" value="KAB2816406.1"/>
    <property type="molecule type" value="Genomic_DNA"/>
</dbReference>
<evidence type="ECO:0000256" key="8">
    <source>
        <dbReference type="SAM" id="Phobius"/>
    </source>
</evidence>
<comment type="caution">
    <text evidence="10">The sequence shown here is derived from an EMBL/GenBank/DDBJ whole genome shotgun (WGS) entry which is preliminary data.</text>
</comment>
<keyword evidence="6 8" id="KW-1133">Transmembrane helix</keyword>
<evidence type="ECO:0000256" key="6">
    <source>
        <dbReference type="ARBA" id="ARBA00022989"/>
    </source>
</evidence>
<feature type="transmembrane region" description="Helical" evidence="8">
    <location>
        <begin position="149"/>
        <end position="166"/>
    </location>
</feature>
<comment type="subcellular location">
    <subcellularLocation>
        <location evidence="1">Cell membrane</location>
        <topology evidence="1">Multi-pass membrane protein</topology>
    </subcellularLocation>
</comment>
<dbReference type="GO" id="GO:0005886">
    <property type="term" value="C:plasma membrane"/>
    <property type="evidence" value="ECO:0007669"/>
    <property type="project" value="UniProtKB-SubCell"/>
</dbReference>
<dbReference type="GO" id="GO:0016763">
    <property type="term" value="F:pentosyltransferase activity"/>
    <property type="evidence" value="ECO:0007669"/>
    <property type="project" value="TreeGrafter"/>
</dbReference>
<feature type="transmembrane region" description="Helical" evidence="8">
    <location>
        <begin position="202"/>
        <end position="227"/>
    </location>
</feature>
<feature type="domain" description="Glycosyltransferase RgtA/B/C/D-like" evidence="9">
    <location>
        <begin position="97"/>
        <end position="259"/>
    </location>
</feature>
<name>A0A6L3ZFI5_9FLAO</name>
<feature type="transmembrane region" description="Helical" evidence="8">
    <location>
        <begin position="31"/>
        <end position="49"/>
    </location>
</feature>
<dbReference type="InterPro" id="IPR038731">
    <property type="entry name" value="RgtA/B/C-like"/>
</dbReference>
<dbReference type="GO" id="GO:0009103">
    <property type="term" value="P:lipopolysaccharide biosynthetic process"/>
    <property type="evidence" value="ECO:0007669"/>
    <property type="project" value="UniProtKB-ARBA"/>
</dbReference>
<accession>A0A6L3ZFI5</accession>